<name>A0AB34A0T5_LACGS</name>
<comment type="caution">
    <text evidence="3">The sequence shown here is derived from an EMBL/GenBank/DDBJ whole genome shotgun (WGS) entry which is preliminary data.</text>
</comment>
<dbReference type="InterPro" id="IPR005502">
    <property type="entry name" value="Ribosyl_crysJ1"/>
</dbReference>
<feature type="binding site" evidence="1">
    <location>
        <position position="343"/>
    </location>
    <ligand>
        <name>Mg(2+)</name>
        <dbReference type="ChEBI" id="CHEBI:18420"/>
        <label>1</label>
    </ligand>
</feature>
<dbReference type="SUPFAM" id="SSF56112">
    <property type="entry name" value="Protein kinase-like (PK-like)"/>
    <property type="match status" value="1"/>
</dbReference>
<dbReference type="EMBL" id="BEXJ01000006">
    <property type="protein sequence ID" value="GBA98024.1"/>
    <property type="molecule type" value="Genomic_DNA"/>
</dbReference>
<dbReference type="InterPro" id="IPR011009">
    <property type="entry name" value="Kinase-like_dom_sf"/>
</dbReference>
<dbReference type="SUPFAM" id="SSF101478">
    <property type="entry name" value="ADP-ribosylglycohydrolase"/>
    <property type="match status" value="1"/>
</dbReference>
<comment type="cofactor">
    <cofactor evidence="1">
        <name>Mg(2+)</name>
        <dbReference type="ChEBI" id="CHEBI:18420"/>
    </cofactor>
    <text evidence="1">Binds 2 magnesium ions per subunit.</text>
</comment>
<dbReference type="Proteomes" id="UP000250668">
    <property type="component" value="Unassembled WGS sequence"/>
</dbReference>
<keyword evidence="1" id="KW-0479">Metal-binding</keyword>
<feature type="domain" description="Aminoglycoside phosphotransferase" evidence="2">
    <location>
        <begin position="71"/>
        <end position="228"/>
    </location>
</feature>
<dbReference type="Pfam" id="PF03747">
    <property type="entry name" value="ADP_ribosyl_GH"/>
    <property type="match status" value="1"/>
</dbReference>
<sequence>MNNMNIIRILNKRLNSNLTPTNHESFNSTFFGNSNKYNHNVFVKVFDSVNKFNTEKLITQQLSDRVLETFKINDDGLKYVLVMNDLNPIDLKNTVSIHQAYEMGIVLAKFHNTVKPFNGIKEENSYFSKISEDINKLENRTQKYKLTSLLKEFSNLQPLIENDLNENSNIVLHGDVGIRNFKIINGSLNLIDYERARLGPNYQDFIKLFFQDFKLNNSLISSFLKGYGSTSIHTFQLKSWTQQFLIFSTAIGIMKYTEKIKDEPFKKIGMQMLESVENYFKYKKYLISFISVSYGDALGVPGTHYSGSTIMNLYGKNAAYHFTLKVNKSRTVIKKWQLGQSTDDSNQFIQECDALATSWNRDYLWKELRKIDTPYRKTSTSTGKMLSLNEPHVSLKGDGNGCLIMALSYGMRFSIETLSLENKWQQLIDGITLTHNGNKVLISTVLLSSLFSYILKKNSISTSLNLAFKEAYAFCEFTGLQEQTFLKKLYDNWLFPNKALKKLTNLSEQKRGNIGFSVKESMSIIFAIVGKYCGINKEAITLEDIMLDIFKIGGDTDSIGAIVFGILGPSFLLYPKKDNLKILLDQNRKLYSKIDTTYLKYLALNKISLPSLKTN</sequence>
<keyword evidence="1" id="KW-0460">Magnesium</keyword>
<dbReference type="GO" id="GO:0046872">
    <property type="term" value="F:metal ion binding"/>
    <property type="evidence" value="ECO:0007669"/>
    <property type="project" value="UniProtKB-KW"/>
</dbReference>
<gene>
    <name evidence="3" type="ORF">LJCM1025_17670</name>
</gene>
<dbReference type="InterPro" id="IPR036705">
    <property type="entry name" value="Ribosyl_crysJ1_sf"/>
</dbReference>
<evidence type="ECO:0000313" key="4">
    <source>
        <dbReference type="Proteomes" id="UP000250668"/>
    </source>
</evidence>
<dbReference type="InterPro" id="IPR002575">
    <property type="entry name" value="Aminoglycoside_PTrfase"/>
</dbReference>
<dbReference type="Gene3D" id="3.90.1200.10">
    <property type="match status" value="1"/>
</dbReference>
<organism evidence="3 4">
    <name type="scientific">Lactobacillus gasseri</name>
    <dbReference type="NCBI Taxonomy" id="1596"/>
    <lineage>
        <taxon>Bacteria</taxon>
        <taxon>Bacillati</taxon>
        <taxon>Bacillota</taxon>
        <taxon>Bacilli</taxon>
        <taxon>Lactobacillales</taxon>
        <taxon>Lactobacillaceae</taxon>
        <taxon>Lactobacillus</taxon>
    </lineage>
</organism>
<dbReference type="RefSeq" id="WP_252148216.1">
    <property type="nucleotide sequence ID" value="NZ_BEXJ01000006.1"/>
</dbReference>
<feature type="binding site" evidence="1">
    <location>
        <position position="558"/>
    </location>
    <ligand>
        <name>Mg(2+)</name>
        <dbReference type="ChEBI" id="CHEBI:18420"/>
        <label>1</label>
    </ligand>
</feature>
<feature type="binding site" evidence="1">
    <location>
        <position position="557"/>
    </location>
    <ligand>
        <name>Mg(2+)</name>
        <dbReference type="ChEBI" id="CHEBI:18420"/>
        <label>1</label>
    </ligand>
</feature>
<feature type="binding site" evidence="1">
    <location>
        <position position="344"/>
    </location>
    <ligand>
        <name>Mg(2+)</name>
        <dbReference type="ChEBI" id="CHEBI:18420"/>
        <label>1</label>
    </ligand>
</feature>
<dbReference type="Pfam" id="PF01636">
    <property type="entry name" value="APH"/>
    <property type="match status" value="1"/>
</dbReference>
<feature type="binding site" evidence="1">
    <location>
        <position position="555"/>
    </location>
    <ligand>
        <name>Mg(2+)</name>
        <dbReference type="ChEBI" id="CHEBI:18420"/>
        <label>1</label>
    </ligand>
</feature>
<proteinExistence type="predicted"/>
<feature type="binding site" evidence="1">
    <location>
        <position position="342"/>
    </location>
    <ligand>
        <name>Mg(2+)</name>
        <dbReference type="ChEBI" id="CHEBI:18420"/>
        <label>1</label>
    </ligand>
</feature>
<dbReference type="Gene3D" id="1.10.4080.10">
    <property type="entry name" value="ADP-ribosylation/Crystallin J1"/>
    <property type="match status" value="1"/>
</dbReference>
<reference evidence="3 4" key="1">
    <citation type="journal article" date="2018" name="Int. J. Syst. Evol. Microbiol.">
        <title>Lactobacillus paragasseri sp. nov., a sister taxon of Lactobacillus gasseri, based on whole-genome sequence analyses.</title>
        <authorList>
            <person name="Tanizawa Y."/>
            <person name="Tada I."/>
            <person name="Kobayashi H."/>
            <person name="Endo A."/>
            <person name="Maeno S."/>
            <person name="Toyoda A."/>
            <person name="Arita M."/>
            <person name="Nakamura Y."/>
            <person name="Sakamoto M."/>
            <person name="Ohkuma M."/>
            <person name="Tohno M."/>
        </authorList>
    </citation>
    <scope>NUCLEOTIDE SEQUENCE [LARGE SCALE GENOMIC DNA]</scope>
    <source>
        <strain evidence="3 4">JCM 1025</strain>
    </source>
</reference>
<evidence type="ECO:0000313" key="3">
    <source>
        <dbReference type="EMBL" id="GBA98024.1"/>
    </source>
</evidence>
<evidence type="ECO:0000259" key="2">
    <source>
        <dbReference type="Pfam" id="PF01636"/>
    </source>
</evidence>
<accession>A0AB34A0T5</accession>
<dbReference type="AlphaFoldDB" id="A0AB34A0T5"/>
<evidence type="ECO:0000256" key="1">
    <source>
        <dbReference type="PIRSR" id="PIRSR605502-1"/>
    </source>
</evidence>
<protein>
    <recommendedName>
        <fullName evidence="2">Aminoglycoside phosphotransferase domain-containing protein</fullName>
    </recommendedName>
</protein>